<dbReference type="OrthoDB" id="9785122at2"/>
<dbReference type="PANTHER" id="PTHR33706">
    <property type="entry name" value="MORN VARIANT REPEAT PROTEIN"/>
    <property type="match status" value="1"/>
</dbReference>
<dbReference type="InterPro" id="IPR011652">
    <property type="entry name" value="MORN_2"/>
</dbReference>
<comment type="caution">
    <text evidence="2">The sequence shown here is derived from an EMBL/GenBank/DDBJ whole genome shotgun (WGS) entry which is preliminary data.</text>
</comment>
<evidence type="ECO:0000313" key="3">
    <source>
        <dbReference type="Proteomes" id="UP000236654"/>
    </source>
</evidence>
<dbReference type="AlphaFoldDB" id="A0A2I0R4V5"/>
<dbReference type="Pfam" id="PF07661">
    <property type="entry name" value="MORN_2"/>
    <property type="match status" value="9"/>
</dbReference>
<accession>A0A2I0R4V5</accession>
<dbReference type="Gene3D" id="2.20.110.10">
    <property type="entry name" value="Histone H3 K4-specific methyltransferase SET7/9 N-terminal domain"/>
    <property type="match status" value="7"/>
</dbReference>
<name>A0A2I0R4V5_9FLAO</name>
<sequence length="1180" mass="137179">MKNNFQNIILFSPFLLLFSLVSIAQQNSLPRQEYKNILGTDTLVQKPFLGNLFNKETWIIRSKDKDTLEIAEVKNGKIHGEQQLFYHNGDVKSIAHYKHGLLDGKVEVFIQNSKQLIALMHYKALPDSGVSVLHGEVERYFHGKGIQERLNYKEGKKDGPYTQYFQNGQLQTKGQYKEDLEIGRKLSYSQSGDLQREENFIIIDNPQYLALNKNQKQKLEEVKPVNTRNIAQKISVLHGTVKYYRNGKLTSDCQYKNGKKDGLCKEYHYNSNALKSEVEYKDGKKHGTFTQYFANGKINSKGIFYETIKADSQVYNNVYDGEIVYFQEKRNNDGEKVIYKNRMETWENYKKNGIAEFYSYHSGKLNKRIRYKDNLQTGLEERFDADGTKNYEGHFEIVIKDGKRVAQQTGIEKSWKDGELRYTTEWKNGKKNGVSKMYYENGNLEKVMHFTDGELDGKYQTYYENGQIKEDYDYFYNSKRRRRFHIGWNKTYNEEGQLKHIFHSYGNGENSIGIQYKNGKQSTFSVDNAIFIETSVAKKIKSIHYLNHSRPYFGYDFFRNQQLRKVHFNATDFHSASANFNSKGEVIQIYSATGNNIEDEEIKNIAKQVGENYNPAWNKEALITEGLKNGTYKWNYADGTPFFEISFKDSLPNGVWLMYNPINGDTIYHKEYKLGKPVGEWIEKTIDGVYKQKTTYFSNHKIKENHRYQQNGNLRETKKYDSLGQLTYQADYFENGNLKYWRNSQTNSHAYYRKNGDTSSYNILLTESDSIQLERQFYENNQIKVERRYNLTTGLGEVKTYFENGQLKTLHENKNKLTHGVYKRLDQNGNLLTLGHFKNKNRHGQWIQYKTDGTTEVSQFKNGHIVIVKPIEKDNTCNCIDTTLQSGSIGYAGSLSYFEEYENIKDFIPKSIVPIDSFNYDKIFYVGLQTDNNRSAGFTSLKLLLFKDFAFHYPAPGFLKFNLTPCKTEGYISNIKGNFHYRYSTDRTLHAHLSTKTIGVSLNNNPLVDQNKKPYTIHFETKGMDVSENDIKSIDFIDEDSTCYPLGIINNLMKIEIQKAELDIRPSNGRFSDVPLLPAEVKQFYGFDIRQATLKFDFIKDGKTIKISAKAQRILAGSNYVAGKIILEGQLKEDNTFTLENKQHTFPIDEIKKFLETKGFYRVEINEVVEGISIQFYTEK</sequence>
<proteinExistence type="predicted"/>
<protein>
    <recommendedName>
        <fullName evidence="4">Toxin-antitoxin system YwqK family antitoxin</fullName>
    </recommendedName>
</protein>
<dbReference type="PANTHER" id="PTHR33706:SF1">
    <property type="entry name" value="TPR REPEAT PROTEIN"/>
    <property type="match status" value="1"/>
</dbReference>
<feature type="signal peptide" evidence="1">
    <location>
        <begin position="1"/>
        <end position="24"/>
    </location>
</feature>
<dbReference type="RefSeq" id="WP_101333612.1">
    <property type="nucleotide sequence ID" value="NZ_PJNI01000002.1"/>
</dbReference>
<organism evidence="2 3">
    <name type="scientific">Brumimicrobium salinarum</name>
    <dbReference type="NCBI Taxonomy" id="2058658"/>
    <lineage>
        <taxon>Bacteria</taxon>
        <taxon>Pseudomonadati</taxon>
        <taxon>Bacteroidota</taxon>
        <taxon>Flavobacteriia</taxon>
        <taxon>Flavobacteriales</taxon>
        <taxon>Crocinitomicaceae</taxon>
        <taxon>Brumimicrobium</taxon>
    </lineage>
</organism>
<dbReference type="Proteomes" id="UP000236654">
    <property type="component" value="Unassembled WGS sequence"/>
</dbReference>
<feature type="chain" id="PRO_5014126566" description="Toxin-antitoxin system YwqK family antitoxin" evidence="1">
    <location>
        <begin position="25"/>
        <end position="1180"/>
    </location>
</feature>
<evidence type="ECO:0008006" key="4">
    <source>
        <dbReference type="Google" id="ProtNLM"/>
    </source>
</evidence>
<gene>
    <name evidence="2" type="ORF">CW751_03475</name>
</gene>
<evidence type="ECO:0000313" key="2">
    <source>
        <dbReference type="EMBL" id="PKR81598.1"/>
    </source>
</evidence>
<keyword evidence="1" id="KW-0732">Signal</keyword>
<reference evidence="2 3" key="1">
    <citation type="submission" date="2017-12" db="EMBL/GenBank/DDBJ databases">
        <title>The draft genome sequence of Brumimicrobium saltpan LHR20.</title>
        <authorList>
            <person name="Do Z.-J."/>
            <person name="Luo H.-R."/>
        </authorList>
    </citation>
    <scope>NUCLEOTIDE SEQUENCE [LARGE SCALE GENOMIC DNA]</scope>
    <source>
        <strain evidence="2 3">LHR20</strain>
    </source>
</reference>
<keyword evidence="3" id="KW-1185">Reference proteome</keyword>
<evidence type="ECO:0000256" key="1">
    <source>
        <dbReference type="SAM" id="SignalP"/>
    </source>
</evidence>
<dbReference type="EMBL" id="PJNI01000002">
    <property type="protein sequence ID" value="PKR81598.1"/>
    <property type="molecule type" value="Genomic_DNA"/>
</dbReference>
<dbReference type="SUPFAM" id="SSF82185">
    <property type="entry name" value="Histone H3 K4-specific methyltransferase SET7/9 N-terminal domain"/>
    <property type="match status" value="6"/>
</dbReference>